<keyword evidence="3" id="KW-1185">Reference proteome</keyword>
<protein>
    <submittedName>
        <fullName evidence="2">CHAD domain-containing protein</fullName>
    </submittedName>
</protein>
<dbReference type="Gene3D" id="1.40.20.10">
    <property type="entry name" value="CHAD domain"/>
    <property type="match status" value="1"/>
</dbReference>
<dbReference type="KEGG" id="asx:CDL62_09975"/>
<evidence type="ECO:0000259" key="1">
    <source>
        <dbReference type="Pfam" id="PF05235"/>
    </source>
</evidence>
<dbReference type="InterPro" id="IPR038186">
    <property type="entry name" value="CHAD_dom_sf"/>
</dbReference>
<gene>
    <name evidence="2" type="ORF">SAMN03080601_01628</name>
</gene>
<dbReference type="RefSeq" id="WP_079557387.1">
    <property type="nucleotide sequence ID" value="NZ_CP021904.1"/>
</dbReference>
<sequence>MEKNLIYAIGKEQYALFLDNFNMSVRKGESEYIHHSRVAMKRLVAIKEYLKSSCHDDAEEAINQIDLPVKPVYKASGKVRNLQVALLTISDYIKTKPPAEFLDYIMRKLQKRKNKYFQVANEISLLNEQMFSTFFSQLLDQAYKGNNDMFFQHLERNATLAGSLIEAHPPGKEWHDARRWLKRNYLLLQMFESDLLSHPESGKVVYYRHIEQLIGQWHDLMYLKKITEKFEAKSGVESKKFKSFKNEIADSMIKFEHEIRQSF</sequence>
<proteinExistence type="predicted"/>
<dbReference type="Pfam" id="PF05235">
    <property type="entry name" value="CHAD"/>
    <property type="match status" value="1"/>
</dbReference>
<dbReference type="OrthoDB" id="1120768at2"/>
<dbReference type="STRING" id="889453.SAMN03080601_01628"/>
<name>A0A1T5FM53_9BACT</name>
<dbReference type="InterPro" id="IPR007899">
    <property type="entry name" value="CHAD_dom"/>
</dbReference>
<reference evidence="2 3" key="1">
    <citation type="submission" date="2017-02" db="EMBL/GenBank/DDBJ databases">
        <authorList>
            <person name="Peterson S.W."/>
        </authorList>
    </citation>
    <scope>NUCLEOTIDE SEQUENCE [LARGE SCALE GENOMIC DNA]</scope>
    <source>
        <strain evidence="2 3">DSM 24412</strain>
    </source>
</reference>
<dbReference type="EMBL" id="FUYV01000008">
    <property type="protein sequence ID" value="SKB97271.1"/>
    <property type="molecule type" value="Genomic_DNA"/>
</dbReference>
<feature type="domain" description="CHAD" evidence="1">
    <location>
        <begin position="12"/>
        <end position="222"/>
    </location>
</feature>
<evidence type="ECO:0000313" key="3">
    <source>
        <dbReference type="Proteomes" id="UP000191055"/>
    </source>
</evidence>
<dbReference type="AlphaFoldDB" id="A0A1T5FM53"/>
<dbReference type="Proteomes" id="UP000191055">
    <property type="component" value="Unassembled WGS sequence"/>
</dbReference>
<organism evidence="2 3">
    <name type="scientific">Alkalitalea saponilacus</name>
    <dbReference type="NCBI Taxonomy" id="889453"/>
    <lineage>
        <taxon>Bacteria</taxon>
        <taxon>Pseudomonadati</taxon>
        <taxon>Bacteroidota</taxon>
        <taxon>Bacteroidia</taxon>
        <taxon>Marinilabiliales</taxon>
        <taxon>Marinilabiliaceae</taxon>
        <taxon>Alkalitalea</taxon>
    </lineage>
</organism>
<accession>A0A1T5FM53</accession>
<evidence type="ECO:0000313" key="2">
    <source>
        <dbReference type="EMBL" id="SKB97271.1"/>
    </source>
</evidence>